<dbReference type="KEGG" id="sbf:JCM31447_09960"/>
<dbReference type="RefSeq" id="WP_130607162.1">
    <property type="nucleotide sequence ID" value="NZ_AP019368.1"/>
</dbReference>
<evidence type="ECO:0000313" key="3">
    <source>
        <dbReference type="Proteomes" id="UP000291236"/>
    </source>
</evidence>
<accession>A0A4P2VT76</accession>
<dbReference type="Proteomes" id="UP000291236">
    <property type="component" value="Chromosome"/>
</dbReference>
<dbReference type="AlphaFoldDB" id="A0A4P2VT76"/>
<evidence type="ECO:0000256" key="1">
    <source>
        <dbReference type="SAM" id="MobiDB-lite"/>
    </source>
</evidence>
<protein>
    <submittedName>
        <fullName evidence="2">Uncharacterized protein</fullName>
    </submittedName>
</protein>
<keyword evidence="3" id="KW-1185">Reference proteome</keyword>
<reference evidence="2 3" key="1">
    <citation type="submission" date="2018-12" db="EMBL/GenBank/DDBJ databases">
        <title>Rubrispira sanarue gen. nov., sp., nov., a member of the order Silvanigrellales, isolated from a brackish lake in Hamamatsu Japan.</title>
        <authorList>
            <person name="Maejima Y."/>
            <person name="Iino T."/>
            <person name="Muraguchi Y."/>
            <person name="Fukuda K."/>
            <person name="Nojiri H."/>
            <person name="Ohkuma M."/>
            <person name="Moriuchi R."/>
            <person name="Dohra H."/>
            <person name="Kimbara K."/>
            <person name="Shintani M."/>
        </authorList>
    </citation>
    <scope>NUCLEOTIDE SEQUENCE [LARGE SCALE GENOMIC DNA]</scope>
    <source>
        <strain evidence="2 3">RF1110005</strain>
    </source>
</reference>
<feature type="region of interest" description="Disordered" evidence="1">
    <location>
        <begin position="50"/>
        <end position="72"/>
    </location>
</feature>
<dbReference type="EMBL" id="AP019368">
    <property type="protein sequence ID" value="BBH52555.1"/>
    <property type="molecule type" value="Genomic_DNA"/>
</dbReference>
<proteinExistence type="predicted"/>
<organism evidence="2 3">
    <name type="scientific">Fluviispira sanaruensis</name>
    <dbReference type="NCBI Taxonomy" id="2493639"/>
    <lineage>
        <taxon>Bacteria</taxon>
        <taxon>Pseudomonadati</taxon>
        <taxon>Bdellovibrionota</taxon>
        <taxon>Oligoflexia</taxon>
        <taxon>Silvanigrellales</taxon>
        <taxon>Silvanigrellaceae</taxon>
        <taxon>Fluviispira</taxon>
    </lineage>
</organism>
<feature type="compositionally biased region" description="Polar residues" evidence="1">
    <location>
        <begin position="61"/>
        <end position="72"/>
    </location>
</feature>
<sequence length="72" mass="8437">MKSDLCREIRSDLIDMIKYLNNSDLRMNDTKLYFEFGGKISNMIERVSKSESDWNDDSTAEETINSDPNKMH</sequence>
<evidence type="ECO:0000313" key="2">
    <source>
        <dbReference type="EMBL" id="BBH52555.1"/>
    </source>
</evidence>
<name>A0A4P2VT76_FLUSA</name>
<gene>
    <name evidence="2" type="ORF">JCM31447_09960</name>
</gene>